<dbReference type="Pfam" id="PF00535">
    <property type="entry name" value="Glycos_transf_2"/>
    <property type="match status" value="1"/>
</dbReference>
<proteinExistence type="inferred from homology"/>
<dbReference type="SUPFAM" id="SSF53448">
    <property type="entry name" value="Nucleotide-diphospho-sugar transferases"/>
    <property type="match status" value="1"/>
</dbReference>
<dbReference type="OrthoDB" id="153025at2"/>
<dbReference type="PANTHER" id="PTHR43179:SF12">
    <property type="entry name" value="GALACTOFURANOSYLTRANSFERASE GLFT2"/>
    <property type="match status" value="1"/>
</dbReference>
<dbReference type="RefSeq" id="WP_050519599.1">
    <property type="nucleotide sequence ID" value="NZ_FOCO01000011.1"/>
</dbReference>
<dbReference type="InterPro" id="IPR001173">
    <property type="entry name" value="Glyco_trans_2-like"/>
</dbReference>
<evidence type="ECO:0000313" key="6">
    <source>
        <dbReference type="Proteomes" id="UP000183002"/>
    </source>
</evidence>
<dbReference type="InterPro" id="IPR029044">
    <property type="entry name" value="Nucleotide-diphossugar_trans"/>
</dbReference>
<evidence type="ECO:0000256" key="1">
    <source>
        <dbReference type="ARBA" id="ARBA00006739"/>
    </source>
</evidence>
<sequence length="406" mass="43486">MTPPPASLIIVSRHRTAALMRALAGVVQLDHPAFEVIVVADPVAVAAVQALGYPIKTVIYDEANISAARNLGLALAAALVVAFLDDDAVPEPTWLQRLVAPFADPRVTAAGGFVLGRSGLAWQWRAAWVDADGFDHPFAAGPSPSLHPGTPRRAIKTQGTNCAFRREDLLAIGGFDAGYRFYLDEADVNLRLAAHGAGRGDLTAVVPDAVVHHGFAASARRRADRVPRDLVEIGRSLARFAANHGADATALPRHIAQQRARLIRHMVGGAIEPADVHRILASLHAGLAADQTQPSAPTPILATPPPFSPLPKTGPRSGCVLFGTAAQRHDLAAAAQRARAEGKIVTVIMLSRGVRAHQHQFTDGGYWQQNGGRFGRAFRCAARFVWLPAPERLKRELARLSKYRPV</sequence>
<evidence type="ECO:0000259" key="4">
    <source>
        <dbReference type="Pfam" id="PF00535"/>
    </source>
</evidence>
<comment type="similarity">
    <text evidence="1">Belongs to the glycosyltransferase 2 family.</text>
</comment>
<evidence type="ECO:0000313" key="5">
    <source>
        <dbReference type="EMBL" id="SEN31429.1"/>
    </source>
</evidence>
<evidence type="ECO:0000256" key="3">
    <source>
        <dbReference type="ARBA" id="ARBA00022679"/>
    </source>
</evidence>
<dbReference type="EMBL" id="FOCO01000011">
    <property type="protein sequence ID" value="SEN31429.1"/>
    <property type="molecule type" value="Genomic_DNA"/>
</dbReference>
<dbReference type="Proteomes" id="UP000183002">
    <property type="component" value="Unassembled WGS sequence"/>
</dbReference>
<reference evidence="5 6" key="1">
    <citation type="submission" date="2016-10" db="EMBL/GenBank/DDBJ databases">
        <authorList>
            <person name="de Groot N.N."/>
        </authorList>
    </citation>
    <scope>NUCLEOTIDE SEQUENCE [LARGE SCALE GENOMIC DNA]</scope>
    <source>
        <strain evidence="5 6">CGMCC 1.10836</strain>
    </source>
</reference>
<evidence type="ECO:0000256" key="2">
    <source>
        <dbReference type="ARBA" id="ARBA00022676"/>
    </source>
</evidence>
<name>A0A1H8FI72_9RHOB</name>
<dbReference type="STRING" id="1077947.SAMN05216227_101118"/>
<accession>A0A1H8FI72</accession>
<keyword evidence="6" id="KW-1185">Reference proteome</keyword>
<dbReference type="GO" id="GO:0016757">
    <property type="term" value="F:glycosyltransferase activity"/>
    <property type="evidence" value="ECO:0007669"/>
    <property type="project" value="UniProtKB-KW"/>
</dbReference>
<keyword evidence="3 5" id="KW-0808">Transferase</keyword>
<dbReference type="PANTHER" id="PTHR43179">
    <property type="entry name" value="RHAMNOSYLTRANSFERASE WBBL"/>
    <property type="match status" value="1"/>
</dbReference>
<dbReference type="Gene3D" id="3.90.550.10">
    <property type="entry name" value="Spore Coat Polysaccharide Biosynthesis Protein SpsA, Chain A"/>
    <property type="match status" value="1"/>
</dbReference>
<gene>
    <name evidence="5" type="ORF">SAMN05216227_101118</name>
</gene>
<keyword evidence="2" id="KW-0328">Glycosyltransferase</keyword>
<feature type="domain" description="Glycosyltransferase 2-like" evidence="4">
    <location>
        <begin position="7"/>
        <end position="129"/>
    </location>
</feature>
<organism evidence="5 6">
    <name type="scientific">Pseudorhodobacter antarcticus</name>
    <dbReference type="NCBI Taxonomy" id="1077947"/>
    <lineage>
        <taxon>Bacteria</taxon>
        <taxon>Pseudomonadati</taxon>
        <taxon>Pseudomonadota</taxon>
        <taxon>Alphaproteobacteria</taxon>
        <taxon>Rhodobacterales</taxon>
        <taxon>Paracoccaceae</taxon>
        <taxon>Pseudorhodobacter</taxon>
    </lineage>
</organism>
<dbReference type="AlphaFoldDB" id="A0A1H8FI72"/>
<protein>
    <submittedName>
        <fullName evidence="5">Glycosyltransferase, GT2 family</fullName>
    </submittedName>
</protein>